<dbReference type="EMBL" id="LNQE01000934">
    <property type="protein sequence ID" value="KUG22896.1"/>
    <property type="molecule type" value="Genomic_DNA"/>
</dbReference>
<evidence type="ECO:0000256" key="2">
    <source>
        <dbReference type="ARBA" id="ARBA00022692"/>
    </source>
</evidence>
<protein>
    <submittedName>
        <fullName evidence="7">O-antigen polymerase</fullName>
    </submittedName>
</protein>
<feature type="transmembrane region" description="Helical" evidence="5">
    <location>
        <begin position="124"/>
        <end position="144"/>
    </location>
</feature>
<feature type="transmembrane region" description="Helical" evidence="5">
    <location>
        <begin position="368"/>
        <end position="388"/>
    </location>
</feature>
<evidence type="ECO:0000256" key="1">
    <source>
        <dbReference type="ARBA" id="ARBA00004141"/>
    </source>
</evidence>
<evidence type="ECO:0000259" key="6">
    <source>
        <dbReference type="Pfam" id="PF04932"/>
    </source>
</evidence>
<comment type="subcellular location">
    <subcellularLocation>
        <location evidence="1">Membrane</location>
        <topology evidence="1">Multi-pass membrane protein</topology>
    </subcellularLocation>
</comment>
<keyword evidence="2 5" id="KW-0812">Transmembrane</keyword>
<feature type="transmembrane region" description="Helical" evidence="5">
    <location>
        <begin position="65"/>
        <end position="85"/>
    </location>
</feature>
<proteinExistence type="predicted"/>
<feature type="transmembrane region" description="Helical" evidence="5">
    <location>
        <begin position="310"/>
        <end position="334"/>
    </location>
</feature>
<evidence type="ECO:0000256" key="5">
    <source>
        <dbReference type="SAM" id="Phobius"/>
    </source>
</evidence>
<feature type="transmembrane region" description="Helical" evidence="5">
    <location>
        <begin position="216"/>
        <end position="234"/>
    </location>
</feature>
<organism evidence="7">
    <name type="scientific">hydrocarbon metagenome</name>
    <dbReference type="NCBI Taxonomy" id="938273"/>
    <lineage>
        <taxon>unclassified sequences</taxon>
        <taxon>metagenomes</taxon>
        <taxon>ecological metagenomes</taxon>
    </lineage>
</organism>
<dbReference type="InterPro" id="IPR051533">
    <property type="entry name" value="WaaL-like"/>
</dbReference>
<evidence type="ECO:0000313" key="7">
    <source>
        <dbReference type="EMBL" id="KUG22896.1"/>
    </source>
</evidence>
<feature type="transmembrane region" description="Helical" evidence="5">
    <location>
        <begin position="40"/>
        <end position="58"/>
    </location>
</feature>
<feature type="domain" description="O-antigen ligase-related" evidence="6">
    <location>
        <begin position="185"/>
        <end position="323"/>
    </location>
</feature>
<feature type="transmembrane region" description="Helical" evidence="5">
    <location>
        <begin position="91"/>
        <end position="112"/>
    </location>
</feature>
<reference evidence="7" key="1">
    <citation type="journal article" date="2015" name="Proc. Natl. Acad. Sci. U.S.A.">
        <title>Networks of energetic and metabolic interactions define dynamics in microbial communities.</title>
        <authorList>
            <person name="Embree M."/>
            <person name="Liu J.K."/>
            <person name="Al-Bassam M.M."/>
            <person name="Zengler K."/>
        </authorList>
    </citation>
    <scope>NUCLEOTIDE SEQUENCE</scope>
</reference>
<sequence>MIFRQRSDPSARQDNLPFLVWVVVISTLLADVGGEGILGYQFSALGWLIPLIFALWSLARGLGGFSYPLWIWLPWCCFVVVYTAVSDEPNAIQRSIMMLCPLVVGMAISKAQIGKDALVALRKLMLYMAIGLIVLVAFKTGIIFTGVLPMITGLAAEVMTAAMLCNYFAAQYVFGDRKILKWWAILAAIPVIAVTRTAIAVNGLTLPLTFAPLATLKRAIIFFLIIIIGIGIFYSPRMQKKMFYSGRGTLEDVKWENEDFATTGRSYMWSKMWERIDEQPLLGYGANASESFISKLTRGLKHPHNDWLRLLFDFGYIGVIIFALSLLMQALHAYRRAKQTFGDISLLFYAGASSILSFVLFMFTDNILLYAAFFGNLQFMILGLAYAAQATAMEEEQENRRLEALISTSVTS</sequence>
<accession>A0A0W8FPS4</accession>
<feature type="transmembrane region" description="Helical" evidence="5">
    <location>
        <begin position="150"/>
        <end position="170"/>
    </location>
</feature>
<gene>
    <name evidence="7" type="ORF">ASZ90_007331</name>
</gene>
<keyword evidence="4 5" id="KW-0472">Membrane</keyword>
<evidence type="ECO:0000256" key="3">
    <source>
        <dbReference type="ARBA" id="ARBA00022989"/>
    </source>
</evidence>
<comment type="caution">
    <text evidence="7">The sequence shown here is derived from an EMBL/GenBank/DDBJ whole genome shotgun (WGS) entry which is preliminary data.</text>
</comment>
<dbReference type="Pfam" id="PF04932">
    <property type="entry name" value="Wzy_C"/>
    <property type="match status" value="1"/>
</dbReference>
<dbReference type="PANTHER" id="PTHR37422:SF21">
    <property type="entry name" value="EXOQ-LIKE PROTEIN"/>
    <property type="match status" value="1"/>
</dbReference>
<dbReference type="InterPro" id="IPR007016">
    <property type="entry name" value="O-antigen_ligase-rel_domated"/>
</dbReference>
<keyword evidence="3 5" id="KW-1133">Transmembrane helix</keyword>
<dbReference type="AlphaFoldDB" id="A0A0W8FPS4"/>
<feature type="transmembrane region" description="Helical" evidence="5">
    <location>
        <begin position="182"/>
        <end position="204"/>
    </location>
</feature>
<dbReference type="PANTHER" id="PTHR37422">
    <property type="entry name" value="TEICHURONIC ACID BIOSYNTHESIS PROTEIN TUAE"/>
    <property type="match status" value="1"/>
</dbReference>
<evidence type="ECO:0000256" key="4">
    <source>
        <dbReference type="ARBA" id="ARBA00023136"/>
    </source>
</evidence>
<name>A0A0W8FPS4_9ZZZZ</name>
<feature type="transmembrane region" description="Helical" evidence="5">
    <location>
        <begin position="346"/>
        <end position="363"/>
    </location>
</feature>
<dbReference type="GO" id="GO:0016020">
    <property type="term" value="C:membrane"/>
    <property type="evidence" value="ECO:0007669"/>
    <property type="project" value="UniProtKB-SubCell"/>
</dbReference>
<feature type="transmembrane region" description="Helical" evidence="5">
    <location>
        <begin position="16"/>
        <end position="34"/>
    </location>
</feature>